<accession>A0A1J5MQI8</accession>
<dbReference type="Pfam" id="PF07238">
    <property type="entry name" value="PilZ"/>
    <property type="match status" value="1"/>
</dbReference>
<dbReference type="Gene3D" id="2.40.10.220">
    <property type="entry name" value="predicted glycosyltransferase like domains"/>
    <property type="match status" value="1"/>
</dbReference>
<gene>
    <name evidence="2" type="ORF">BerOc1_03638</name>
</gene>
<evidence type="ECO:0000313" key="3">
    <source>
        <dbReference type="Proteomes" id="UP000181901"/>
    </source>
</evidence>
<proteinExistence type="predicted"/>
<reference evidence="2 3" key="1">
    <citation type="submission" date="2015-09" db="EMBL/GenBank/DDBJ databases">
        <title>Genome of Desulfovibrio dechloracetivorans BerOc1, a mercury methylating strain isolated from highly hydrocarbons and metals contaminated coastal sediments.</title>
        <authorList>
            <person name="Goni Urriza M."/>
            <person name="Gassie C."/>
            <person name="Bouchez O."/>
            <person name="Klopp C."/>
            <person name="Ranchou-Peyruse A."/>
            <person name="Remy G."/>
        </authorList>
    </citation>
    <scope>NUCLEOTIDE SEQUENCE [LARGE SCALE GENOMIC DNA]</scope>
    <source>
        <strain evidence="2 3">BerOc1</strain>
    </source>
</reference>
<evidence type="ECO:0000259" key="1">
    <source>
        <dbReference type="Pfam" id="PF07238"/>
    </source>
</evidence>
<feature type="domain" description="PilZ" evidence="1">
    <location>
        <begin position="85"/>
        <end position="160"/>
    </location>
</feature>
<protein>
    <submittedName>
        <fullName evidence="2">PilZ domain protein</fullName>
    </submittedName>
</protein>
<dbReference type="GO" id="GO:0035438">
    <property type="term" value="F:cyclic-di-GMP binding"/>
    <property type="evidence" value="ECO:0007669"/>
    <property type="project" value="InterPro"/>
</dbReference>
<dbReference type="Proteomes" id="UP000181901">
    <property type="component" value="Unassembled WGS sequence"/>
</dbReference>
<dbReference type="AlphaFoldDB" id="A0A1J5MQI8"/>
<dbReference type="RefSeq" id="WP_071547313.1">
    <property type="nucleotide sequence ID" value="NZ_LKAQ01000005.1"/>
</dbReference>
<dbReference type="InterPro" id="IPR009875">
    <property type="entry name" value="PilZ_domain"/>
</dbReference>
<dbReference type="EMBL" id="LKAQ01000005">
    <property type="protein sequence ID" value="OIQ48885.1"/>
    <property type="molecule type" value="Genomic_DNA"/>
</dbReference>
<keyword evidence="3" id="KW-1185">Reference proteome</keyword>
<sequence>MSEEKRSFSRIQVRLKAQARIMESLDSPQLFTGESMTQPITREDFVKKSKLPEEVTGFLVEMDRKLDQIISMLGQDTFKMDFSLPVEVMEISAAGVKFRSARQFHPGDALELIIYLSQTPLRLAGSKGRILDQEPDTGLYRFEFVDLRGSDMEAIVQFVFKEQREQIRNSKM</sequence>
<evidence type="ECO:0000313" key="2">
    <source>
        <dbReference type="EMBL" id="OIQ48885.1"/>
    </source>
</evidence>
<dbReference type="OrthoDB" id="5516626at2"/>
<organism evidence="2 3">
    <name type="scientific">Pseudodesulfovibrio hydrargyri</name>
    <dbReference type="NCBI Taxonomy" id="2125990"/>
    <lineage>
        <taxon>Bacteria</taxon>
        <taxon>Pseudomonadati</taxon>
        <taxon>Thermodesulfobacteriota</taxon>
        <taxon>Desulfovibrionia</taxon>
        <taxon>Desulfovibrionales</taxon>
        <taxon>Desulfovibrionaceae</taxon>
    </lineage>
</organism>
<name>A0A1J5MQI8_9BACT</name>
<comment type="caution">
    <text evidence="2">The sequence shown here is derived from an EMBL/GenBank/DDBJ whole genome shotgun (WGS) entry which is preliminary data.</text>
</comment>